<sequence length="90" mass="10545">MVLREYLDRFAKASKRNDETWSQFAVRVGTQFDYNIKLRKVETKEEVVADRIKNSLSAEGLEYLHLREAETWLKPPEIANVLQTFEQAKG</sequence>
<protein>
    <submittedName>
        <fullName evidence="1">Uncharacterized protein</fullName>
    </submittedName>
</protein>
<gene>
    <name evidence="1" type="ORF">HPB48_006634</name>
</gene>
<proteinExistence type="predicted"/>
<comment type="caution">
    <text evidence="1">The sequence shown here is derived from an EMBL/GenBank/DDBJ whole genome shotgun (WGS) entry which is preliminary data.</text>
</comment>
<evidence type="ECO:0000313" key="2">
    <source>
        <dbReference type="Proteomes" id="UP000821853"/>
    </source>
</evidence>
<dbReference type="Proteomes" id="UP000821853">
    <property type="component" value="Unassembled WGS sequence"/>
</dbReference>
<accession>A0A9J6GVS3</accession>
<name>A0A9J6GVS3_HAELO</name>
<organism evidence="1 2">
    <name type="scientific">Haemaphysalis longicornis</name>
    <name type="common">Bush tick</name>
    <dbReference type="NCBI Taxonomy" id="44386"/>
    <lineage>
        <taxon>Eukaryota</taxon>
        <taxon>Metazoa</taxon>
        <taxon>Ecdysozoa</taxon>
        <taxon>Arthropoda</taxon>
        <taxon>Chelicerata</taxon>
        <taxon>Arachnida</taxon>
        <taxon>Acari</taxon>
        <taxon>Parasitiformes</taxon>
        <taxon>Ixodida</taxon>
        <taxon>Ixodoidea</taxon>
        <taxon>Ixodidae</taxon>
        <taxon>Haemaphysalinae</taxon>
        <taxon>Haemaphysalis</taxon>
    </lineage>
</organism>
<keyword evidence="2" id="KW-1185">Reference proteome</keyword>
<dbReference type="EMBL" id="JABSTR010000009">
    <property type="protein sequence ID" value="KAH9379001.1"/>
    <property type="molecule type" value="Genomic_DNA"/>
</dbReference>
<dbReference type="AlphaFoldDB" id="A0A9J6GVS3"/>
<reference evidence="1 2" key="1">
    <citation type="journal article" date="2020" name="Cell">
        <title>Large-Scale Comparative Analyses of Tick Genomes Elucidate Their Genetic Diversity and Vector Capacities.</title>
        <authorList>
            <consortium name="Tick Genome and Microbiome Consortium (TIGMIC)"/>
            <person name="Jia N."/>
            <person name="Wang J."/>
            <person name="Shi W."/>
            <person name="Du L."/>
            <person name="Sun Y."/>
            <person name="Zhan W."/>
            <person name="Jiang J.F."/>
            <person name="Wang Q."/>
            <person name="Zhang B."/>
            <person name="Ji P."/>
            <person name="Bell-Sakyi L."/>
            <person name="Cui X.M."/>
            <person name="Yuan T.T."/>
            <person name="Jiang B.G."/>
            <person name="Yang W.F."/>
            <person name="Lam T.T."/>
            <person name="Chang Q.C."/>
            <person name="Ding S.J."/>
            <person name="Wang X.J."/>
            <person name="Zhu J.G."/>
            <person name="Ruan X.D."/>
            <person name="Zhao L."/>
            <person name="Wei J.T."/>
            <person name="Ye R.Z."/>
            <person name="Que T.C."/>
            <person name="Du C.H."/>
            <person name="Zhou Y.H."/>
            <person name="Cheng J.X."/>
            <person name="Dai P.F."/>
            <person name="Guo W.B."/>
            <person name="Han X.H."/>
            <person name="Huang E.J."/>
            <person name="Li L.F."/>
            <person name="Wei W."/>
            <person name="Gao Y.C."/>
            <person name="Liu J.Z."/>
            <person name="Shao H.Z."/>
            <person name="Wang X."/>
            <person name="Wang C.C."/>
            <person name="Yang T.C."/>
            <person name="Huo Q.B."/>
            <person name="Li W."/>
            <person name="Chen H.Y."/>
            <person name="Chen S.E."/>
            <person name="Zhou L.G."/>
            <person name="Ni X.B."/>
            <person name="Tian J.H."/>
            <person name="Sheng Y."/>
            <person name="Liu T."/>
            <person name="Pan Y.S."/>
            <person name="Xia L.Y."/>
            <person name="Li J."/>
            <person name="Zhao F."/>
            <person name="Cao W.C."/>
        </authorList>
    </citation>
    <scope>NUCLEOTIDE SEQUENCE [LARGE SCALE GENOMIC DNA]</scope>
    <source>
        <strain evidence="1">HaeL-2018</strain>
    </source>
</reference>
<dbReference type="VEuPathDB" id="VectorBase:HLOH_046428"/>
<dbReference type="OrthoDB" id="6509498at2759"/>
<evidence type="ECO:0000313" key="1">
    <source>
        <dbReference type="EMBL" id="KAH9379001.1"/>
    </source>
</evidence>